<evidence type="ECO:0000313" key="2">
    <source>
        <dbReference type="EMBL" id="CAL0310822.1"/>
    </source>
</evidence>
<feature type="signal peptide" evidence="1">
    <location>
        <begin position="1"/>
        <end position="23"/>
    </location>
</feature>
<evidence type="ECO:0000313" key="3">
    <source>
        <dbReference type="Proteomes" id="UP001497480"/>
    </source>
</evidence>
<protein>
    <recommendedName>
        <fullName evidence="4">Secreted protein</fullName>
    </recommendedName>
</protein>
<evidence type="ECO:0000256" key="1">
    <source>
        <dbReference type="SAM" id="SignalP"/>
    </source>
</evidence>
<comment type="caution">
    <text evidence="2">The sequence shown here is derived from an EMBL/GenBank/DDBJ whole genome shotgun (WGS) entry which is preliminary data.</text>
</comment>
<reference evidence="2 3" key="1">
    <citation type="submission" date="2024-03" db="EMBL/GenBank/DDBJ databases">
        <authorList>
            <person name="Martinez-Hernandez J."/>
        </authorList>
    </citation>
    <scope>NUCLEOTIDE SEQUENCE [LARGE SCALE GENOMIC DNA]</scope>
</reference>
<dbReference type="AlphaFoldDB" id="A0AAV1WP19"/>
<accession>A0AAV1WP19</accession>
<keyword evidence="1" id="KW-0732">Signal</keyword>
<dbReference type="EMBL" id="CAXHTB010000008">
    <property type="protein sequence ID" value="CAL0310822.1"/>
    <property type="molecule type" value="Genomic_DNA"/>
</dbReference>
<proteinExistence type="predicted"/>
<dbReference type="Proteomes" id="UP001497480">
    <property type="component" value="Unassembled WGS sequence"/>
</dbReference>
<sequence>MFGLLSSLFLLDSLIVLSNFAKFQPSTTSNSSSEFQTRLVVEVTITGKIPIGRERRAHCAGPRGNVELDIRWGAQSVWWTRIHAITRWKEWCGFRARVLMEGTMHPSWCCVVIG</sequence>
<evidence type="ECO:0008006" key="4">
    <source>
        <dbReference type="Google" id="ProtNLM"/>
    </source>
</evidence>
<keyword evidence="3" id="KW-1185">Reference proteome</keyword>
<feature type="chain" id="PRO_5043718508" description="Secreted protein" evidence="1">
    <location>
        <begin position="24"/>
        <end position="114"/>
    </location>
</feature>
<organism evidence="2 3">
    <name type="scientific">Lupinus luteus</name>
    <name type="common">European yellow lupine</name>
    <dbReference type="NCBI Taxonomy" id="3873"/>
    <lineage>
        <taxon>Eukaryota</taxon>
        <taxon>Viridiplantae</taxon>
        <taxon>Streptophyta</taxon>
        <taxon>Embryophyta</taxon>
        <taxon>Tracheophyta</taxon>
        <taxon>Spermatophyta</taxon>
        <taxon>Magnoliopsida</taxon>
        <taxon>eudicotyledons</taxon>
        <taxon>Gunneridae</taxon>
        <taxon>Pentapetalae</taxon>
        <taxon>rosids</taxon>
        <taxon>fabids</taxon>
        <taxon>Fabales</taxon>
        <taxon>Fabaceae</taxon>
        <taxon>Papilionoideae</taxon>
        <taxon>50 kb inversion clade</taxon>
        <taxon>genistoids sensu lato</taxon>
        <taxon>core genistoids</taxon>
        <taxon>Genisteae</taxon>
        <taxon>Lupinus</taxon>
    </lineage>
</organism>
<gene>
    <name evidence="2" type="ORF">LLUT_LOCUS11882</name>
</gene>
<name>A0AAV1WP19_LUPLU</name>